<name>A0A850SXT0_9BACT</name>
<dbReference type="AlphaFoldDB" id="A0A850SXT0"/>
<dbReference type="GO" id="GO:0035438">
    <property type="term" value="F:cyclic-di-GMP binding"/>
    <property type="evidence" value="ECO:0007669"/>
    <property type="project" value="InterPro"/>
</dbReference>
<sequence length="117" mass="13481">MSNSDKDDRRKYSRVTFTTRIEIRMLDVSGQHVQFMADSKDLSQRGLFVKTEKRPSLDTACRVTVYLSRGTDDLKLEIQGRIVRHTDAGFGVAFESMDLDTYSHLKMLVLYNIEAKD</sequence>
<accession>A0A850SXT0</accession>
<dbReference type="Gene3D" id="2.40.10.220">
    <property type="entry name" value="predicted glycosyltransferase like domains"/>
    <property type="match status" value="1"/>
</dbReference>
<evidence type="ECO:0000259" key="1">
    <source>
        <dbReference type="Pfam" id="PF07238"/>
    </source>
</evidence>
<feature type="domain" description="PilZ" evidence="1">
    <location>
        <begin position="8"/>
        <end position="109"/>
    </location>
</feature>
<dbReference type="SUPFAM" id="SSF141371">
    <property type="entry name" value="PilZ domain-like"/>
    <property type="match status" value="1"/>
</dbReference>
<proteinExistence type="predicted"/>
<gene>
    <name evidence="2" type="ORF">HXW94_00515</name>
</gene>
<evidence type="ECO:0000313" key="2">
    <source>
        <dbReference type="EMBL" id="NWH03491.1"/>
    </source>
</evidence>
<reference evidence="2 3" key="1">
    <citation type="submission" date="2020-06" db="EMBL/GenBank/DDBJ databases">
        <title>High-quality draft genome of sulfate reducer Desulfobacter latus type strain AcrS2 isolated from marine sediment.</title>
        <authorList>
            <person name="Hoppe M."/>
            <person name="Larsen C.K."/>
            <person name="Marshall I.P.G."/>
            <person name="Schramm A."/>
            <person name="Marietou A.G."/>
        </authorList>
    </citation>
    <scope>NUCLEOTIDE SEQUENCE [LARGE SCALE GENOMIC DNA]</scope>
    <source>
        <strain evidence="2 3">AcRS2</strain>
    </source>
</reference>
<comment type="caution">
    <text evidence="2">The sequence shown here is derived from an EMBL/GenBank/DDBJ whole genome shotgun (WGS) entry which is preliminary data.</text>
</comment>
<organism evidence="2 3">
    <name type="scientific">Desulfobacter latus</name>
    <dbReference type="NCBI Taxonomy" id="2292"/>
    <lineage>
        <taxon>Bacteria</taxon>
        <taxon>Pseudomonadati</taxon>
        <taxon>Thermodesulfobacteriota</taxon>
        <taxon>Desulfobacteria</taxon>
        <taxon>Desulfobacterales</taxon>
        <taxon>Desulfobacteraceae</taxon>
        <taxon>Desulfobacter</taxon>
    </lineage>
</organism>
<dbReference type="Pfam" id="PF07238">
    <property type="entry name" value="PilZ"/>
    <property type="match status" value="1"/>
</dbReference>
<evidence type="ECO:0000313" key="3">
    <source>
        <dbReference type="Proteomes" id="UP000553343"/>
    </source>
</evidence>
<dbReference type="EMBL" id="JACADJ010000001">
    <property type="protein sequence ID" value="NWH03491.1"/>
    <property type="molecule type" value="Genomic_DNA"/>
</dbReference>
<keyword evidence="3" id="KW-1185">Reference proteome</keyword>
<dbReference type="RefSeq" id="WP_178364947.1">
    <property type="nucleotide sequence ID" value="NZ_JACADJ010000001.1"/>
</dbReference>
<dbReference type="Proteomes" id="UP000553343">
    <property type="component" value="Unassembled WGS sequence"/>
</dbReference>
<dbReference type="InterPro" id="IPR009875">
    <property type="entry name" value="PilZ_domain"/>
</dbReference>
<protein>
    <submittedName>
        <fullName evidence="2">PilZ domain-containing protein</fullName>
    </submittedName>
</protein>